<keyword evidence="2" id="KW-1133">Transmembrane helix</keyword>
<protein>
    <recommendedName>
        <fullName evidence="6">Transmembrane protein</fullName>
    </recommendedName>
</protein>
<dbReference type="PATRIC" id="fig|405444.3.peg.3316"/>
<sequence length="178" mass="18494">MKQFLHHGALALALTACLGVSLAPRDAHAGEGNLNGSEISVLVTSASVAMVVSGPLFLSAAGVGKTVDASKASTERRDDKRRRISAGPLPDMQVKSISNTAEGGRSVALEDPANAENTAQLQWPQREDNPAANFVVGQTVAFTPSPQGAGWMLRAEDGAVLTFVPTAEAIDESRTSTL</sequence>
<accession>A0A0R0C8P2</accession>
<evidence type="ECO:0000256" key="3">
    <source>
        <dbReference type="SAM" id="SignalP"/>
    </source>
</evidence>
<evidence type="ECO:0000313" key="4">
    <source>
        <dbReference type="EMBL" id="KRG65579.1"/>
    </source>
</evidence>
<dbReference type="AlphaFoldDB" id="A0A0R0C8P2"/>
<dbReference type="RefSeq" id="WP_057632142.1">
    <property type="nucleotide sequence ID" value="NZ_LDJI01000006.1"/>
</dbReference>
<keyword evidence="2" id="KW-0472">Membrane</keyword>
<feature type="transmembrane region" description="Helical" evidence="2">
    <location>
        <begin position="39"/>
        <end position="63"/>
    </location>
</feature>
<feature type="region of interest" description="Disordered" evidence="1">
    <location>
        <begin position="68"/>
        <end position="89"/>
    </location>
</feature>
<feature type="signal peptide" evidence="3">
    <location>
        <begin position="1"/>
        <end position="29"/>
    </location>
</feature>
<dbReference type="PROSITE" id="PS51257">
    <property type="entry name" value="PROKAR_LIPOPROTEIN"/>
    <property type="match status" value="1"/>
</dbReference>
<evidence type="ECO:0000256" key="2">
    <source>
        <dbReference type="SAM" id="Phobius"/>
    </source>
</evidence>
<evidence type="ECO:0008006" key="6">
    <source>
        <dbReference type="Google" id="ProtNLM"/>
    </source>
</evidence>
<gene>
    <name evidence="4" type="ORF">ABB26_03250</name>
</gene>
<dbReference type="Proteomes" id="UP000050864">
    <property type="component" value="Unassembled WGS sequence"/>
</dbReference>
<reference evidence="4 5" key="1">
    <citation type="submission" date="2015-05" db="EMBL/GenBank/DDBJ databases">
        <title>Genome sequencing and analysis of members of genus Stenotrophomonas.</title>
        <authorList>
            <person name="Patil P.P."/>
            <person name="Midha S."/>
            <person name="Patil P.B."/>
        </authorList>
    </citation>
    <scope>NUCLEOTIDE SEQUENCE [LARGE SCALE GENOMIC DNA]</scope>
    <source>
        <strain evidence="4 5">DSM 18929</strain>
    </source>
</reference>
<keyword evidence="2" id="KW-0812">Transmembrane</keyword>
<keyword evidence="3" id="KW-0732">Signal</keyword>
<keyword evidence="5" id="KW-1185">Reference proteome</keyword>
<feature type="chain" id="PRO_5006393656" description="Transmembrane protein" evidence="3">
    <location>
        <begin position="30"/>
        <end position="178"/>
    </location>
</feature>
<evidence type="ECO:0000313" key="5">
    <source>
        <dbReference type="Proteomes" id="UP000050864"/>
    </source>
</evidence>
<dbReference type="OrthoDB" id="5997489at2"/>
<dbReference type="STRING" id="405444.ABB26_03250"/>
<name>A0A0R0C8P2_9GAMM</name>
<proteinExistence type="predicted"/>
<comment type="caution">
    <text evidence="4">The sequence shown here is derived from an EMBL/GenBank/DDBJ whole genome shotgun (WGS) entry which is preliminary data.</text>
</comment>
<organism evidence="4 5">
    <name type="scientific">Stenotrophomonas humi</name>
    <dbReference type="NCBI Taxonomy" id="405444"/>
    <lineage>
        <taxon>Bacteria</taxon>
        <taxon>Pseudomonadati</taxon>
        <taxon>Pseudomonadota</taxon>
        <taxon>Gammaproteobacteria</taxon>
        <taxon>Lysobacterales</taxon>
        <taxon>Lysobacteraceae</taxon>
        <taxon>Stenotrophomonas</taxon>
    </lineage>
</organism>
<dbReference type="EMBL" id="LDJI01000006">
    <property type="protein sequence ID" value="KRG65579.1"/>
    <property type="molecule type" value="Genomic_DNA"/>
</dbReference>
<evidence type="ECO:0000256" key="1">
    <source>
        <dbReference type="SAM" id="MobiDB-lite"/>
    </source>
</evidence>